<name>A0AAV7QVE4_PLEWA</name>
<feature type="compositionally biased region" description="Basic and acidic residues" evidence="9">
    <location>
        <begin position="122"/>
        <end position="140"/>
    </location>
</feature>
<feature type="compositionally biased region" description="Polar residues" evidence="9">
    <location>
        <begin position="561"/>
        <end position="572"/>
    </location>
</feature>
<dbReference type="PANTHER" id="PTHR21669">
    <property type="entry name" value="CAPZ-INTERACTING PROTEIN AND RELATED PROTEINS"/>
    <property type="match status" value="1"/>
</dbReference>
<evidence type="ECO:0000259" key="10">
    <source>
        <dbReference type="Pfam" id="PF15255"/>
    </source>
</evidence>
<feature type="region of interest" description="Disordered" evidence="9">
    <location>
        <begin position="437"/>
        <end position="572"/>
    </location>
</feature>
<keyword evidence="4" id="KW-1003">Cell membrane</keyword>
<feature type="compositionally biased region" description="Basic and acidic residues" evidence="9">
    <location>
        <begin position="282"/>
        <end position="291"/>
    </location>
</feature>
<feature type="compositionally biased region" description="Basic and acidic residues" evidence="9">
    <location>
        <begin position="300"/>
        <end position="314"/>
    </location>
</feature>
<dbReference type="GO" id="GO:0005886">
    <property type="term" value="C:plasma membrane"/>
    <property type="evidence" value="ECO:0007669"/>
    <property type="project" value="UniProtKB-SubCell"/>
</dbReference>
<feature type="compositionally biased region" description="Basic and acidic residues" evidence="9">
    <location>
        <begin position="724"/>
        <end position="753"/>
    </location>
</feature>
<dbReference type="GO" id="GO:0071203">
    <property type="term" value="C:WASH complex"/>
    <property type="evidence" value="ECO:0007669"/>
    <property type="project" value="TreeGrafter"/>
</dbReference>
<dbReference type="Proteomes" id="UP001066276">
    <property type="component" value="Chromosome 6"/>
</dbReference>
<feature type="region of interest" description="Disordered" evidence="9">
    <location>
        <begin position="921"/>
        <end position="973"/>
    </location>
</feature>
<evidence type="ECO:0000256" key="2">
    <source>
        <dbReference type="ARBA" id="ARBA00004236"/>
    </source>
</evidence>
<dbReference type="Pfam" id="PF15255">
    <property type="entry name" value="CAP-ZIP_m"/>
    <property type="match status" value="1"/>
</dbReference>
<dbReference type="GO" id="GO:0005829">
    <property type="term" value="C:cytosol"/>
    <property type="evidence" value="ECO:0007669"/>
    <property type="project" value="GOC"/>
</dbReference>
<feature type="compositionally biased region" description="Acidic residues" evidence="9">
    <location>
        <begin position="231"/>
        <end position="249"/>
    </location>
</feature>
<feature type="compositionally biased region" description="Basic and acidic residues" evidence="9">
    <location>
        <begin position="482"/>
        <end position="492"/>
    </location>
</feature>
<feature type="compositionally biased region" description="Basic and acidic residues" evidence="9">
    <location>
        <begin position="332"/>
        <end position="341"/>
    </location>
</feature>
<evidence type="ECO:0000256" key="9">
    <source>
        <dbReference type="SAM" id="MobiDB-lite"/>
    </source>
</evidence>
<feature type="region of interest" description="Disordered" evidence="9">
    <location>
        <begin position="988"/>
        <end position="1082"/>
    </location>
</feature>
<comment type="caution">
    <text evidence="11">The sequence shown here is derived from an EMBL/GenBank/DDBJ whole genome shotgun (WGS) entry which is preliminary data.</text>
</comment>
<dbReference type="EMBL" id="JANPWB010000010">
    <property type="protein sequence ID" value="KAJ1142984.1"/>
    <property type="molecule type" value="Genomic_DNA"/>
</dbReference>
<evidence type="ECO:0000313" key="11">
    <source>
        <dbReference type="EMBL" id="KAJ1142984.1"/>
    </source>
</evidence>
<feature type="region of interest" description="Disordered" evidence="9">
    <location>
        <begin position="717"/>
        <end position="800"/>
    </location>
</feature>
<feature type="compositionally biased region" description="Basic and acidic residues" evidence="9">
    <location>
        <begin position="764"/>
        <end position="773"/>
    </location>
</feature>
<comment type="subcellular location">
    <subcellularLocation>
        <location evidence="2">Cell membrane</location>
    </subcellularLocation>
    <subcellularLocation>
        <location evidence="1">Early endosome membrane</location>
    </subcellularLocation>
</comment>
<feature type="compositionally biased region" description="Basic and acidic residues" evidence="9">
    <location>
        <begin position="625"/>
        <end position="637"/>
    </location>
</feature>
<evidence type="ECO:0000256" key="6">
    <source>
        <dbReference type="ARBA" id="ARBA00022753"/>
    </source>
</evidence>
<evidence type="ECO:0000256" key="8">
    <source>
        <dbReference type="ARBA" id="ARBA00038327"/>
    </source>
</evidence>
<feature type="domain" description="FAM21/CAPZIP" evidence="10">
    <location>
        <begin position="964"/>
        <end position="1075"/>
    </location>
</feature>
<keyword evidence="5" id="KW-0597">Phosphoprotein</keyword>
<feature type="compositionally biased region" description="Polar residues" evidence="9">
    <location>
        <begin position="1015"/>
        <end position="1034"/>
    </location>
</feature>
<feature type="compositionally biased region" description="Polar residues" evidence="9">
    <location>
        <begin position="516"/>
        <end position="534"/>
    </location>
</feature>
<feature type="compositionally biased region" description="Polar residues" evidence="9">
    <location>
        <begin position="997"/>
        <end position="1007"/>
    </location>
</feature>
<dbReference type="GO" id="GO:1901981">
    <property type="term" value="F:phosphatidylinositol phosphate binding"/>
    <property type="evidence" value="ECO:0007669"/>
    <property type="project" value="TreeGrafter"/>
</dbReference>
<proteinExistence type="inferred from homology"/>
<feature type="compositionally biased region" description="Acidic residues" evidence="9">
    <location>
        <begin position="213"/>
        <end position="222"/>
    </location>
</feature>
<gene>
    <name evidence="11" type="ORF">NDU88_009296</name>
</gene>
<feature type="compositionally biased region" description="Polar residues" evidence="9">
    <location>
        <begin position="496"/>
        <end position="509"/>
    </location>
</feature>
<evidence type="ECO:0000256" key="4">
    <source>
        <dbReference type="ARBA" id="ARBA00022475"/>
    </source>
</evidence>
<dbReference type="InterPro" id="IPR029341">
    <property type="entry name" value="FAM21/CAPZIP"/>
</dbReference>
<feature type="compositionally biased region" description="Polar residues" evidence="9">
    <location>
        <begin position="774"/>
        <end position="788"/>
    </location>
</feature>
<dbReference type="GO" id="GO:0042147">
    <property type="term" value="P:retrograde transport, endosome to Golgi"/>
    <property type="evidence" value="ECO:0007669"/>
    <property type="project" value="TreeGrafter"/>
</dbReference>
<keyword evidence="12" id="KW-1185">Reference proteome</keyword>
<dbReference type="GO" id="GO:0031901">
    <property type="term" value="C:early endosome membrane"/>
    <property type="evidence" value="ECO:0007669"/>
    <property type="project" value="UniProtKB-SubCell"/>
</dbReference>
<dbReference type="GO" id="GO:1905394">
    <property type="term" value="F:retromer complex binding"/>
    <property type="evidence" value="ECO:0007669"/>
    <property type="project" value="TreeGrafter"/>
</dbReference>
<feature type="compositionally biased region" description="Basic and acidic residues" evidence="9">
    <location>
        <begin position="821"/>
        <end position="837"/>
    </location>
</feature>
<feature type="region of interest" description="Disordered" evidence="9">
    <location>
        <begin position="813"/>
        <end position="847"/>
    </location>
</feature>
<reference evidence="11" key="1">
    <citation type="journal article" date="2022" name="bioRxiv">
        <title>Sequencing and chromosome-scale assembly of the giantPleurodeles waltlgenome.</title>
        <authorList>
            <person name="Brown T."/>
            <person name="Elewa A."/>
            <person name="Iarovenko S."/>
            <person name="Subramanian E."/>
            <person name="Araus A.J."/>
            <person name="Petzold A."/>
            <person name="Susuki M."/>
            <person name="Suzuki K.-i.T."/>
            <person name="Hayashi T."/>
            <person name="Toyoda A."/>
            <person name="Oliveira C."/>
            <person name="Osipova E."/>
            <person name="Leigh N.D."/>
            <person name="Simon A."/>
            <person name="Yun M.H."/>
        </authorList>
    </citation>
    <scope>NUCLEOTIDE SEQUENCE</scope>
    <source>
        <strain evidence="11">20211129_DDA</strain>
        <tissue evidence="11">Liver</tissue>
    </source>
</reference>
<feature type="compositionally biased region" description="Gly residues" evidence="9">
    <location>
        <begin position="366"/>
        <end position="376"/>
    </location>
</feature>
<accession>A0AAV7QVE4</accession>
<keyword evidence="3" id="KW-0813">Transport</keyword>
<keyword evidence="6" id="KW-0967">Endosome</keyword>
<feature type="region of interest" description="Disordered" evidence="9">
    <location>
        <begin position="1324"/>
        <end position="1362"/>
    </location>
</feature>
<evidence type="ECO:0000256" key="5">
    <source>
        <dbReference type="ARBA" id="ARBA00022553"/>
    </source>
</evidence>
<organism evidence="11 12">
    <name type="scientific">Pleurodeles waltl</name>
    <name type="common">Iberian ribbed newt</name>
    <dbReference type="NCBI Taxonomy" id="8319"/>
    <lineage>
        <taxon>Eukaryota</taxon>
        <taxon>Metazoa</taxon>
        <taxon>Chordata</taxon>
        <taxon>Craniata</taxon>
        <taxon>Vertebrata</taxon>
        <taxon>Euteleostomi</taxon>
        <taxon>Amphibia</taxon>
        <taxon>Batrachia</taxon>
        <taxon>Caudata</taxon>
        <taxon>Salamandroidea</taxon>
        <taxon>Salamandridae</taxon>
        <taxon>Pleurodelinae</taxon>
        <taxon>Pleurodeles</taxon>
    </lineage>
</organism>
<feature type="compositionally biased region" description="Basic and acidic residues" evidence="9">
    <location>
        <begin position="921"/>
        <end position="955"/>
    </location>
</feature>
<evidence type="ECO:0000313" key="12">
    <source>
        <dbReference type="Proteomes" id="UP001066276"/>
    </source>
</evidence>
<feature type="compositionally biased region" description="Basic residues" evidence="9">
    <location>
        <begin position="1052"/>
        <end position="1064"/>
    </location>
</feature>
<dbReference type="GO" id="GO:0036010">
    <property type="term" value="P:protein localization to endosome"/>
    <property type="evidence" value="ECO:0007669"/>
    <property type="project" value="TreeGrafter"/>
</dbReference>
<feature type="region of interest" description="Disordered" evidence="9">
    <location>
        <begin position="213"/>
        <end position="380"/>
    </location>
</feature>
<evidence type="ECO:0000256" key="1">
    <source>
        <dbReference type="ARBA" id="ARBA00004146"/>
    </source>
</evidence>
<feature type="compositionally biased region" description="Basic and acidic residues" evidence="9">
    <location>
        <begin position="1333"/>
        <end position="1346"/>
    </location>
</feature>
<protein>
    <recommendedName>
        <fullName evidence="10">FAM21/CAPZIP domain-containing protein</fullName>
    </recommendedName>
</protein>
<feature type="region of interest" description="Disordered" evidence="9">
    <location>
        <begin position="113"/>
        <end position="140"/>
    </location>
</feature>
<feature type="region of interest" description="Disordered" evidence="9">
    <location>
        <begin position="1"/>
        <end position="27"/>
    </location>
</feature>
<comment type="similarity">
    <text evidence="8">Belongs to the FAM21 family.</text>
</comment>
<evidence type="ECO:0000256" key="3">
    <source>
        <dbReference type="ARBA" id="ARBA00022448"/>
    </source>
</evidence>
<dbReference type="PANTHER" id="PTHR21669:SF38">
    <property type="entry name" value="WASH COMPLEX SUBUNIT 2A-RELATED"/>
    <property type="match status" value="1"/>
</dbReference>
<feature type="region of interest" description="Disordered" evidence="9">
    <location>
        <begin position="1193"/>
        <end position="1215"/>
    </location>
</feature>
<evidence type="ECO:0000256" key="7">
    <source>
        <dbReference type="ARBA" id="ARBA00023136"/>
    </source>
</evidence>
<sequence>MEGPVGATLPRHEEQHSGGGSSERSEAIWERPWTLEEIRSSSGNWSLAADAGLLNFLQEFSQQTISKTHEIEKQLDDLIRDTKTTNCRLHNVFNDFLMLSNTQFIENRVYDEEVAEPIPKPDTGDKQDQEKTREQKEAELIPKVQEAVNYGLQVLESAFEQLDIKAGNSDSEEEEVNERVEPILEPKDLYIDRPLPYIIGSQLFMEQEDVGLGEFSSEEDSIDSDRASGVDSEDEKEEQESDEDSENSSEEQKLQTALSDEDDDDGSNLFDSEKEEEEDTVEDHAKSENRPRPTSFAEELAARIKGDIPNKPNKDSGSPPSVESVHKKQVKEKKEMRKASSGDEDEDDVLFKPPELTNEDFSPFGTQGGLFSGGTGLFDDDEDDLFVEVPRVKKVKEMKTQLNDEPPPLIPTKKIPVGGVSLFPGGEQAFNPSSICAEKDQTKPLTPKSETAPKLHTGSGLFDDDVDDFFGELKTNPTNSDSDSKLFKEKPDSLPGTKNSTVTLTQGTKETVAKHTFSQPTPEGSKSLLHPSNKTHTKGLFSDEEDTEDLFVPRPKESKQKSASLPASKATKSLSLFDDDEEGNLFTVVPAKSQISVNAPHEKIKANELEKTSSNILFSSDEEDHWERSRPVTEQKQTDNLAKPSFSKEQIGKVEKNTTLFDEEEDLFVITKDSNKRTQRASLLFEDDVSNEGTLFSNKSSSAGPALQIQVKNTYGQMPSSLFDGDKKDAPVKPAEKETSQVKKSGAEKKTDEVVDMFSETDGFAEHIKEKGETSNTRLQNDDSSPVSGPQPLGKENKNITKNIVSLFEVDEEEENFEDQLVQREPQKEVKKPLEKKPHSKSTGVFQDEELLFSDKLQKDNDPDVDLFASSKTNMSEKAGHPQLSFGASLFGDEEDDLFSTAKSKNRPRIPEKKLLVKKDSSETVKEVSKNPKKQHEVKKVDISESVRVEDHFEENSTVPVSHKTKEPASRIGKLQASLSINPTTMLPGAVFKVPGTSPSLPDWSTSSHHHDAAPSNSTSKAKSNNEDVSSSFDQPAKISILRSANKDRIKVTGKRRPPSRAGRRLASQESDECYPSMASNLSHLEETATISDISHPETEEPKENNYKKKLDENVFIVSPSSSLNDFTVKNIMVPEMQQPAAIDDIFSSDGVSEKHAVSKISTGSKAKGKSIEEAVKKPVKAEKKSALVFDDQESDEDLFHSAKQSSSKKTKLSPFLDNEGEEDLFGVVGDKKSVKKTGEKIASQQGVKQKKQRIFEDDIFSSEAIKPAKKLKEKEEAKGSDIFDNTDIFSDLAVKPKDKKSKKKVDPKSIFDDDMDDIFSSASQVKTSKSKVRPEKSDLKAKTESKASSSFDDPLNVFSGQ</sequence>
<feature type="region of interest" description="Disordered" evidence="9">
    <location>
        <begin position="615"/>
        <end position="648"/>
    </location>
</feature>
<keyword evidence="7" id="KW-0472">Membrane</keyword>